<proteinExistence type="predicted"/>
<feature type="transmembrane region" description="Helical" evidence="1">
    <location>
        <begin position="45"/>
        <end position="69"/>
    </location>
</feature>
<accession>A0ABM1TRS7</accession>
<evidence type="ECO:0000313" key="2">
    <source>
        <dbReference type="Proteomes" id="UP000694941"/>
    </source>
</evidence>
<dbReference type="InterPro" id="IPR037177">
    <property type="entry name" value="DLC_sf"/>
</dbReference>
<reference evidence="3" key="1">
    <citation type="submission" date="2025-08" db="UniProtKB">
        <authorList>
            <consortium name="RefSeq"/>
        </authorList>
    </citation>
    <scope>IDENTIFICATION</scope>
    <source>
        <tissue evidence="3">Muscle</tissue>
    </source>
</reference>
<keyword evidence="2" id="KW-1185">Reference proteome</keyword>
<organism evidence="2 3">
    <name type="scientific">Limulus polyphemus</name>
    <name type="common">Atlantic horseshoe crab</name>
    <dbReference type="NCBI Taxonomy" id="6850"/>
    <lineage>
        <taxon>Eukaryota</taxon>
        <taxon>Metazoa</taxon>
        <taxon>Ecdysozoa</taxon>
        <taxon>Arthropoda</taxon>
        <taxon>Chelicerata</taxon>
        <taxon>Merostomata</taxon>
        <taxon>Xiphosura</taxon>
        <taxon>Limulidae</taxon>
        <taxon>Limulus</taxon>
    </lineage>
</organism>
<dbReference type="Gene3D" id="3.30.740.10">
    <property type="entry name" value="Protein Inhibitor Of Neuronal Nitric Oxide Synthase"/>
    <property type="match status" value="1"/>
</dbReference>
<name>A0ABM1TRS7_LIMPO</name>
<keyword evidence="1" id="KW-0472">Membrane</keyword>
<dbReference type="Proteomes" id="UP000694941">
    <property type="component" value="Unplaced"/>
</dbReference>
<dbReference type="Pfam" id="PF01221">
    <property type="entry name" value="Dynein_light"/>
    <property type="match status" value="1"/>
</dbReference>
<dbReference type="RefSeq" id="XP_022258583.1">
    <property type="nucleotide sequence ID" value="XM_022402875.1"/>
</dbReference>
<dbReference type="PANTHER" id="PTHR11886">
    <property type="entry name" value="DYNEIN LIGHT CHAIN"/>
    <property type="match status" value="1"/>
</dbReference>
<sequence length="260" mass="29572">MYVMRDQFYPWDMRTPSPETESSFLTGQISLRLISLKSSCGTNDVFVAIVIGFLTGLRLYTLLCAFSYYKITKHSDAKPITTSSYSESVQKFGGLGTTRRQRRMEIGQSSFDRMSDIYDYIPRPKLGVNTTSLRKDIYPLETHRSTNTLRSNGRDLPSVTATTSTEVEEEESAGYTKIEAGDMPKYMQRIALESLDQAVRIFTTEKHIAENIKEKFDVIYGPTWHCIVGKNWTGATTHSKQCYIKLANKDLKVLLYKSTS</sequence>
<keyword evidence="1" id="KW-1133">Transmembrane helix</keyword>
<dbReference type="GeneID" id="111089788"/>
<dbReference type="SMART" id="SM01375">
    <property type="entry name" value="Dynein_light"/>
    <property type="match status" value="1"/>
</dbReference>
<gene>
    <name evidence="3" type="primary">LOC111089788</name>
</gene>
<protein>
    <submittedName>
        <fullName evidence="3">Uncharacterized protein LOC111089788</fullName>
    </submittedName>
</protein>
<keyword evidence="1" id="KW-0812">Transmembrane</keyword>
<evidence type="ECO:0000256" key="1">
    <source>
        <dbReference type="SAM" id="Phobius"/>
    </source>
</evidence>
<dbReference type="PANTHER" id="PTHR11886:SF35">
    <property type="entry name" value="DYNEIN LIGHT CHAIN"/>
    <property type="match status" value="1"/>
</dbReference>
<dbReference type="InterPro" id="IPR001372">
    <property type="entry name" value="Dynein_light_chain_typ-1/2"/>
</dbReference>
<evidence type="ECO:0000313" key="3">
    <source>
        <dbReference type="RefSeq" id="XP_022258583.1"/>
    </source>
</evidence>
<dbReference type="SUPFAM" id="SSF54648">
    <property type="entry name" value="DLC"/>
    <property type="match status" value="1"/>
</dbReference>